<gene>
    <name evidence="1" type="ORF">HDA43_006657</name>
</gene>
<proteinExistence type="predicted"/>
<dbReference type="Proteomes" id="UP000576393">
    <property type="component" value="Unassembled WGS sequence"/>
</dbReference>
<keyword evidence="2" id="KW-1185">Reference proteome</keyword>
<protein>
    <submittedName>
        <fullName evidence="1">Uncharacterized protein</fullName>
    </submittedName>
</protein>
<sequence>MDVNTLVASLQELDVTADGRELLAAEQAGLSPQ</sequence>
<evidence type="ECO:0000313" key="1">
    <source>
        <dbReference type="EMBL" id="NYF44430.1"/>
    </source>
</evidence>
<reference evidence="1 2" key="1">
    <citation type="submission" date="2020-07" db="EMBL/GenBank/DDBJ databases">
        <title>Sequencing the genomes of 1000 actinobacteria strains.</title>
        <authorList>
            <person name="Klenk H.-P."/>
        </authorList>
    </citation>
    <scope>NUCLEOTIDE SEQUENCE [LARGE SCALE GENOMIC DNA]</scope>
    <source>
        <strain evidence="1 2">DSM 45763</strain>
    </source>
</reference>
<organism evidence="1 2">
    <name type="scientific">Streptosporangium sandarakinum</name>
    <dbReference type="NCBI Taxonomy" id="1260955"/>
    <lineage>
        <taxon>Bacteria</taxon>
        <taxon>Bacillati</taxon>
        <taxon>Actinomycetota</taxon>
        <taxon>Actinomycetes</taxon>
        <taxon>Streptosporangiales</taxon>
        <taxon>Streptosporangiaceae</taxon>
        <taxon>Streptosporangium</taxon>
    </lineage>
</organism>
<comment type="caution">
    <text evidence="1">The sequence shown here is derived from an EMBL/GenBank/DDBJ whole genome shotgun (WGS) entry which is preliminary data.</text>
</comment>
<accession>A0A852V8M0</accession>
<name>A0A852V8M0_9ACTN</name>
<dbReference type="AlphaFoldDB" id="A0A852V8M0"/>
<evidence type="ECO:0000313" key="2">
    <source>
        <dbReference type="Proteomes" id="UP000576393"/>
    </source>
</evidence>
<dbReference type="EMBL" id="JACCCO010000003">
    <property type="protein sequence ID" value="NYF44430.1"/>
    <property type="molecule type" value="Genomic_DNA"/>
</dbReference>